<dbReference type="GO" id="GO:0016491">
    <property type="term" value="F:oxidoreductase activity"/>
    <property type="evidence" value="ECO:0007669"/>
    <property type="project" value="InterPro"/>
</dbReference>
<feature type="transmembrane region" description="Helical" evidence="5">
    <location>
        <begin position="69"/>
        <end position="91"/>
    </location>
</feature>
<feature type="transmembrane region" description="Helical" evidence="5">
    <location>
        <begin position="156"/>
        <end position="177"/>
    </location>
</feature>
<comment type="subcellular location">
    <subcellularLocation>
        <location evidence="1">Membrane</location>
    </subcellularLocation>
</comment>
<dbReference type="InterPro" id="IPR050307">
    <property type="entry name" value="Sterol_Desaturase_Related"/>
</dbReference>
<feature type="transmembrane region" description="Helical" evidence="5">
    <location>
        <begin position="123"/>
        <end position="141"/>
    </location>
</feature>
<organism evidence="7 8">
    <name type="scientific">Diploscapter pachys</name>
    <dbReference type="NCBI Taxonomy" id="2018661"/>
    <lineage>
        <taxon>Eukaryota</taxon>
        <taxon>Metazoa</taxon>
        <taxon>Ecdysozoa</taxon>
        <taxon>Nematoda</taxon>
        <taxon>Chromadorea</taxon>
        <taxon>Rhabditida</taxon>
        <taxon>Rhabditina</taxon>
        <taxon>Rhabditomorpha</taxon>
        <taxon>Rhabditoidea</taxon>
        <taxon>Rhabditidae</taxon>
        <taxon>Diploscapter</taxon>
    </lineage>
</organism>
<evidence type="ECO:0000313" key="8">
    <source>
        <dbReference type="Proteomes" id="UP000218231"/>
    </source>
</evidence>
<name>A0A2A2L449_9BILA</name>
<dbReference type="GO" id="GO:0016020">
    <property type="term" value="C:membrane"/>
    <property type="evidence" value="ECO:0007669"/>
    <property type="project" value="UniProtKB-SubCell"/>
</dbReference>
<keyword evidence="3 5" id="KW-1133">Transmembrane helix</keyword>
<keyword evidence="8" id="KW-1185">Reference proteome</keyword>
<evidence type="ECO:0000256" key="1">
    <source>
        <dbReference type="ARBA" id="ARBA00004370"/>
    </source>
</evidence>
<feature type="domain" description="Fatty acid hydroxylase" evidence="6">
    <location>
        <begin position="161"/>
        <end position="292"/>
    </location>
</feature>
<dbReference type="PANTHER" id="PTHR11863">
    <property type="entry name" value="STEROL DESATURASE"/>
    <property type="match status" value="1"/>
</dbReference>
<dbReference type="EMBL" id="LIAE01007222">
    <property type="protein sequence ID" value="PAV80913.1"/>
    <property type="molecule type" value="Genomic_DNA"/>
</dbReference>
<proteinExistence type="predicted"/>
<gene>
    <name evidence="7" type="ORF">WR25_06908</name>
</gene>
<comment type="caution">
    <text evidence="7">The sequence shown here is derived from an EMBL/GenBank/DDBJ whole genome shotgun (WGS) entry which is preliminary data.</text>
</comment>
<dbReference type="Pfam" id="PF04116">
    <property type="entry name" value="FA_hydroxylase"/>
    <property type="match status" value="1"/>
</dbReference>
<evidence type="ECO:0000313" key="7">
    <source>
        <dbReference type="EMBL" id="PAV80913.1"/>
    </source>
</evidence>
<dbReference type="STRING" id="2018661.A0A2A2L449"/>
<dbReference type="Proteomes" id="UP000218231">
    <property type="component" value="Unassembled WGS sequence"/>
</dbReference>
<dbReference type="InterPro" id="IPR006694">
    <property type="entry name" value="Fatty_acid_hydroxylase"/>
</dbReference>
<evidence type="ECO:0000256" key="2">
    <source>
        <dbReference type="ARBA" id="ARBA00022692"/>
    </source>
</evidence>
<evidence type="ECO:0000259" key="6">
    <source>
        <dbReference type="Pfam" id="PF04116"/>
    </source>
</evidence>
<dbReference type="AlphaFoldDB" id="A0A2A2L449"/>
<dbReference type="GO" id="GO:0008610">
    <property type="term" value="P:lipid biosynthetic process"/>
    <property type="evidence" value="ECO:0007669"/>
    <property type="project" value="InterPro"/>
</dbReference>
<evidence type="ECO:0000256" key="5">
    <source>
        <dbReference type="SAM" id="Phobius"/>
    </source>
</evidence>
<evidence type="ECO:0000256" key="4">
    <source>
        <dbReference type="ARBA" id="ARBA00023136"/>
    </source>
</evidence>
<accession>A0A2A2L449</accession>
<dbReference type="OrthoDB" id="1658724at2759"/>
<dbReference type="GO" id="GO:0005506">
    <property type="term" value="F:iron ion binding"/>
    <property type="evidence" value="ECO:0007669"/>
    <property type="project" value="InterPro"/>
</dbReference>
<protein>
    <recommendedName>
        <fullName evidence="6">Fatty acid hydroxylase domain-containing protein</fullName>
    </recommendedName>
</protein>
<sequence>MGAQKTLSDGIAYDLSPSSPLIKFLITLGSIITFEKIGASESFFGSDFRLLQPVWSQLLRFETILRSPLFPPFFALSVDYLWVIVFTFIDLKLQHWSYFKKAKIQKDRKVTWPLIKESLKLQAWNQILWIYPMALVQLIWVPPTFLPKLAPTITELFFQILFYWIAFDFSYFWFHLLHHRVRFLYRWCHSVHHMYSSPFCAAAQHLHPFELFFVATFITTIPWALDTHPLTYWTWFVVAQSVSYEVHTGYDLPFMPHRYFSFYSGAPAHDMHHLRPLTCFEPWFNYLDKMMGYNITYEDLKRMAEEKSKRYGLYDPEDEKGLQKIN</sequence>
<evidence type="ECO:0000256" key="3">
    <source>
        <dbReference type="ARBA" id="ARBA00022989"/>
    </source>
</evidence>
<keyword evidence="4 5" id="KW-0472">Membrane</keyword>
<keyword evidence="2 5" id="KW-0812">Transmembrane</keyword>
<reference evidence="7 8" key="1">
    <citation type="journal article" date="2017" name="Curr. Biol.">
        <title>Genome architecture and evolution of a unichromosomal asexual nematode.</title>
        <authorList>
            <person name="Fradin H."/>
            <person name="Zegar C."/>
            <person name="Gutwein M."/>
            <person name="Lucas J."/>
            <person name="Kovtun M."/>
            <person name="Corcoran D."/>
            <person name="Baugh L.R."/>
            <person name="Kiontke K."/>
            <person name="Gunsalus K."/>
            <person name="Fitch D.H."/>
            <person name="Piano F."/>
        </authorList>
    </citation>
    <scope>NUCLEOTIDE SEQUENCE [LARGE SCALE GENOMIC DNA]</scope>
    <source>
        <strain evidence="7">PF1309</strain>
    </source>
</reference>